<feature type="compositionally biased region" description="Polar residues" evidence="4">
    <location>
        <begin position="415"/>
        <end position="433"/>
    </location>
</feature>
<evidence type="ECO:0000256" key="5">
    <source>
        <dbReference type="SAM" id="Phobius"/>
    </source>
</evidence>
<dbReference type="SUPFAM" id="SSF53474">
    <property type="entry name" value="alpha/beta-Hydrolases"/>
    <property type="match status" value="1"/>
</dbReference>
<evidence type="ECO:0000313" key="7">
    <source>
        <dbReference type="EMBL" id="KAA6370399.1"/>
    </source>
</evidence>
<feature type="compositionally biased region" description="Basic and acidic residues" evidence="4">
    <location>
        <begin position="377"/>
        <end position="391"/>
    </location>
</feature>
<dbReference type="Pfam" id="PF00561">
    <property type="entry name" value="Abhydrolase_1"/>
    <property type="match status" value="1"/>
</dbReference>
<feature type="compositionally biased region" description="Acidic residues" evidence="4">
    <location>
        <begin position="392"/>
        <end position="404"/>
    </location>
</feature>
<reference evidence="7 8" key="1">
    <citation type="submission" date="2019-03" db="EMBL/GenBank/DDBJ databases">
        <title>Single cell metagenomics reveals metabolic interactions within the superorganism composed of flagellate Streblomastix strix and complex community of Bacteroidetes bacteria on its surface.</title>
        <authorList>
            <person name="Treitli S.C."/>
            <person name="Kolisko M."/>
            <person name="Husnik F."/>
            <person name="Keeling P."/>
            <person name="Hampl V."/>
        </authorList>
    </citation>
    <scope>NUCLEOTIDE SEQUENCE [LARGE SCALE GENOMIC DNA]</scope>
    <source>
        <strain evidence="7">ST1C</strain>
    </source>
</reference>
<dbReference type="InterPro" id="IPR029058">
    <property type="entry name" value="AB_hydrolase_fold"/>
</dbReference>
<dbReference type="AlphaFoldDB" id="A0A5J4UIJ4"/>
<organism evidence="7 8">
    <name type="scientific">Streblomastix strix</name>
    <dbReference type="NCBI Taxonomy" id="222440"/>
    <lineage>
        <taxon>Eukaryota</taxon>
        <taxon>Metamonada</taxon>
        <taxon>Preaxostyla</taxon>
        <taxon>Oxymonadida</taxon>
        <taxon>Streblomastigidae</taxon>
        <taxon>Streblomastix</taxon>
    </lineage>
</organism>
<keyword evidence="5" id="KW-1133">Transmembrane helix</keyword>
<evidence type="ECO:0000256" key="1">
    <source>
        <dbReference type="ARBA" id="ARBA00004496"/>
    </source>
</evidence>
<keyword evidence="3" id="KW-0963">Cytoplasm</keyword>
<protein>
    <recommendedName>
        <fullName evidence="2">Maspardin</fullName>
    </recommendedName>
</protein>
<dbReference type="InterPro" id="IPR000073">
    <property type="entry name" value="AB_hydrolase_1"/>
</dbReference>
<feature type="compositionally biased region" description="Basic and acidic residues" evidence="4">
    <location>
        <begin position="405"/>
        <end position="414"/>
    </location>
</feature>
<feature type="transmembrane region" description="Helical" evidence="5">
    <location>
        <begin position="112"/>
        <end position="130"/>
    </location>
</feature>
<dbReference type="PANTHER" id="PTHR15913">
    <property type="entry name" value="ACID CLUSTER PROTEIN 33"/>
    <property type="match status" value="1"/>
</dbReference>
<feature type="compositionally biased region" description="Basic and acidic residues" evidence="4">
    <location>
        <begin position="328"/>
        <end position="363"/>
    </location>
</feature>
<dbReference type="Gene3D" id="3.40.50.1820">
    <property type="entry name" value="alpha/beta hydrolase"/>
    <property type="match status" value="1"/>
</dbReference>
<evidence type="ECO:0000259" key="6">
    <source>
        <dbReference type="Pfam" id="PF00561"/>
    </source>
</evidence>
<feature type="region of interest" description="Disordered" evidence="4">
    <location>
        <begin position="323"/>
        <end position="433"/>
    </location>
</feature>
<gene>
    <name evidence="7" type="ORF">EZS28_034073</name>
</gene>
<keyword evidence="5" id="KW-0472">Membrane</keyword>
<evidence type="ECO:0000256" key="3">
    <source>
        <dbReference type="ARBA" id="ARBA00022490"/>
    </source>
</evidence>
<proteinExistence type="predicted"/>
<dbReference type="PANTHER" id="PTHR15913:SF0">
    <property type="entry name" value="MASPARDIN"/>
    <property type="match status" value="1"/>
</dbReference>
<accession>A0A5J4UIJ4</accession>
<keyword evidence="5" id="KW-0812">Transmembrane</keyword>
<evidence type="ECO:0000256" key="4">
    <source>
        <dbReference type="SAM" id="MobiDB-lite"/>
    </source>
</evidence>
<dbReference type="InterPro" id="IPR026151">
    <property type="entry name" value="Maspardin"/>
</dbReference>
<feature type="domain" description="AB hydrolase-1" evidence="6">
    <location>
        <begin position="92"/>
        <end position="149"/>
    </location>
</feature>
<evidence type="ECO:0000256" key="2">
    <source>
        <dbReference type="ARBA" id="ARBA00020148"/>
    </source>
</evidence>
<dbReference type="OrthoDB" id="10264550at2759"/>
<evidence type="ECO:0000313" key="8">
    <source>
        <dbReference type="Proteomes" id="UP000324800"/>
    </source>
</evidence>
<dbReference type="GO" id="GO:0005737">
    <property type="term" value="C:cytoplasm"/>
    <property type="evidence" value="ECO:0007669"/>
    <property type="project" value="UniProtKB-SubCell"/>
</dbReference>
<comment type="subcellular location">
    <subcellularLocation>
        <location evidence="1">Cytoplasm</location>
    </subcellularLocation>
</comment>
<dbReference type="EMBL" id="SNRW01015417">
    <property type="protein sequence ID" value="KAA6370399.1"/>
    <property type="molecule type" value="Genomic_DNA"/>
</dbReference>
<name>A0A5J4UIJ4_9EUKA</name>
<comment type="caution">
    <text evidence="7">The sequence shown here is derived from an EMBL/GenBank/DDBJ whole genome shotgun (WGS) entry which is preliminary data.</text>
</comment>
<sequence length="433" mass="49621">MFWKKRKETPPETLQIQKDFTKFRSVVPLQRASVGLERRKVWKFYDCGDEQKMPVVLIPPAGGTAELFFRLFLDLPSKGIRLIAVQAPPFTDHDDWIAAFHNFLDHINLKRIHLIGAGLGGFLALLYARMHHKRVYSMILINSFSSNVEFAASPEKYEFTPSFALRKLLCNGVDDEEDACTASEKEAQAAQKKGITIKQSKHTPNTMNAAASSFVKEQMESMTQEELYASLCLQCREAYVDKNRVNTQRLTIIETDDITQKMADTIESCRSLFRTARLVTLKSGGVFPYISVSDEICLHIMVHMRRLDASLLPELTAEEGNVGSVRSKNIEKDTEREDKQEKKEEQKIINEDRKQPIEEKKQLIEQTIPDKNIQESGDQRVQKEENKSDEANKEEDEEEEEEEDINHGAQDEQQHSNNTSGQVNVQNYLHNEI</sequence>
<dbReference type="Proteomes" id="UP000324800">
    <property type="component" value="Unassembled WGS sequence"/>
</dbReference>